<dbReference type="InterPro" id="IPR029066">
    <property type="entry name" value="PLP-binding_barrel"/>
</dbReference>
<reference evidence="3" key="1">
    <citation type="submission" date="2018-04" db="EMBL/GenBank/DDBJ databases">
        <authorList>
            <person name="Liu S."/>
            <person name="Wang Z."/>
            <person name="Li J."/>
        </authorList>
    </citation>
    <scope>NUCLEOTIDE SEQUENCE [LARGE SCALE GENOMIC DNA]</scope>
    <source>
        <strain evidence="3">622</strain>
    </source>
</reference>
<dbReference type="InterPro" id="IPR001608">
    <property type="entry name" value="Ala_racemase_N"/>
</dbReference>
<sequence length="416" mass="44857">MAITLSANGRAESSPAPWLTPDLFWAELDAATTSVETPLGALHLGALRFNAHDMIRRAGGKPIRVATKSVRVRSVIDSLLATEGYRGVLAFTLPEAIWLADDIDDVVVGYPTMDRQALRLLASDERLAERITLMVDSVEQLDFIDACLPPNARARIRVCLEFDVAWRTEGPLGTVGVLRSPIYTAADAESFARVIVSRPGFELVGMMAYEAQIAGLVDSVPSRNARSAGMRWLKRRSISELTERRAEAVAAVRRVADLEFVNGGGTGSLESTSADDSVTEIAAGSGLFGGHLFDDYRNFNPAPAASFALSVVRKPREDTATLLGGGWVASGPPGRDRLPRPVWPDGLTMVPREMAGEVQTPLAGRRAAALHPGDRVWFRHTKSGELSEHLNAFSVVDGGAIIDTLPTYRGEGKAFL</sequence>
<name>A0A2U1TI47_9MICO</name>
<dbReference type="Pfam" id="PF01168">
    <property type="entry name" value="Ala_racemase_N"/>
    <property type="match status" value="1"/>
</dbReference>
<dbReference type="InterPro" id="IPR051466">
    <property type="entry name" value="D-amino_acid_metab_enzyme"/>
</dbReference>
<dbReference type="GO" id="GO:0008721">
    <property type="term" value="F:D-serine ammonia-lyase activity"/>
    <property type="evidence" value="ECO:0007669"/>
    <property type="project" value="TreeGrafter"/>
</dbReference>
<dbReference type="Gene3D" id="3.20.20.10">
    <property type="entry name" value="Alanine racemase"/>
    <property type="match status" value="1"/>
</dbReference>
<dbReference type="EMBL" id="QEFB01000001">
    <property type="protein sequence ID" value="PWC08510.1"/>
    <property type="molecule type" value="Genomic_DNA"/>
</dbReference>
<gene>
    <name evidence="2" type="ORF">DF223_04065</name>
</gene>
<dbReference type="PANTHER" id="PTHR28004:SF2">
    <property type="entry name" value="D-SERINE DEHYDRATASE"/>
    <property type="match status" value="1"/>
</dbReference>
<protein>
    <submittedName>
        <fullName evidence="2">Alanine racemase</fullName>
    </submittedName>
</protein>
<evidence type="ECO:0000313" key="3">
    <source>
        <dbReference type="Proteomes" id="UP000244962"/>
    </source>
</evidence>
<dbReference type="CDD" id="cd06813">
    <property type="entry name" value="PLPDE_III_DSD_D-TA_like_2"/>
    <property type="match status" value="1"/>
</dbReference>
<dbReference type="Proteomes" id="UP000244962">
    <property type="component" value="Unassembled WGS sequence"/>
</dbReference>
<proteinExistence type="predicted"/>
<dbReference type="SUPFAM" id="SSF51419">
    <property type="entry name" value="PLP-binding barrel"/>
    <property type="match status" value="1"/>
</dbReference>
<accession>A0A2U1TI47</accession>
<keyword evidence="3" id="KW-1185">Reference proteome</keyword>
<dbReference type="RefSeq" id="WP_108962232.1">
    <property type="nucleotide sequence ID" value="NZ_QEFB01000001.1"/>
</dbReference>
<organism evidence="2 3">
    <name type="scientific">Mycetocola zhujimingii</name>
    <dbReference type="NCBI Taxonomy" id="2079792"/>
    <lineage>
        <taxon>Bacteria</taxon>
        <taxon>Bacillati</taxon>
        <taxon>Actinomycetota</taxon>
        <taxon>Actinomycetes</taxon>
        <taxon>Micrococcales</taxon>
        <taxon>Microbacteriaceae</taxon>
        <taxon>Mycetocola</taxon>
    </lineage>
</organism>
<evidence type="ECO:0000313" key="2">
    <source>
        <dbReference type="EMBL" id="PWC08510.1"/>
    </source>
</evidence>
<dbReference type="GO" id="GO:0036088">
    <property type="term" value="P:D-serine catabolic process"/>
    <property type="evidence" value="ECO:0007669"/>
    <property type="project" value="TreeGrafter"/>
</dbReference>
<comment type="caution">
    <text evidence="2">The sequence shown here is derived from an EMBL/GenBank/DDBJ whole genome shotgun (WGS) entry which is preliminary data.</text>
</comment>
<dbReference type="PANTHER" id="PTHR28004">
    <property type="entry name" value="ZGC:162816-RELATED"/>
    <property type="match status" value="1"/>
</dbReference>
<feature type="domain" description="Alanine racemase N-terminal" evidence="1">
    <location>
        <begin position="43"/>
        <end position="289"/>
    </location>
</feature>
<evidence type="ECO:0000259" key="1">
    <source>
        <dbReference type="Pfam" id="PF01168"/>
    </source>
</evidence>
<dbReference type="AlphaFoldDB" id="A0A2U1TI47"/>